<evidence type="ECO:0000313" key="5">
    <source>
        <dbReference type="EMBL" id="KRT81549.1"/>
    </source>
</evidence>
<proteinExistence type="inferred from homology"/>
<dbReference type="EMBL" id="LJIG01016122">
    <property type="protein sequence ID" value="KRT81549.1"/>
    <property type="molecule type" value="Genomic_DNA"/>
</dbReference>
<feature type="signal peptide" evidence="3">
    <location>
        <begin position="1"/>
        <end position="32"/>
    </location>
</feature>
<sequence>MMRNNRNRGGICTRFRVVFFVVITCLFRETQSAGLFKCPRQPLVENFDIKKFVGYWYEIERSFNVVELAAKCLSIDIFPNKRGQLRIIATSTNKWSGKENTAVGVAVPGRRDASIYQYKTSSILPNQLRPSVGAYQVIATDYDNYAVIWSCSDYTLFYRDFIWIFGRKREIDVNTRATVYDLLTKRGIDTD</sequence>
<dbReference type="PANTHER" id="PTHR10612">
    <property type="entry name" value="APOLIPOPROTEIN D"/>
    <property type="match status" value="1"/>
</dbReference>
<dbReference type="PIRSF" id="PIRSF036893">
    <property type="entry name" value="Lipocalin_ApoD"/>
    <property type="match status" value="1"/>
</dbReference>
<dbReference type="OrthoDB" id="9923952at2759"/>
<reference evidence="5 6" key="1">
    <citation type="submission" date="2015-09" db="EMBL/GenBank/DDBJ databases">
        <title>Draft genome of the scarab beetle Oryctes borbonicus.</title>
        <authorList>
            <person name="Meyer J.M."/>
            <person name="Markov G.V."/>
            <person name="Baskaran P."/>
            <person name="Herrmann M."/>
            <person name="Sommer R.J."/>
            <person name="Roedelsperger C."/>
        </authorList>
    </citation>
    <scope>NUCLEOTIDE SEQUENCE [LARGE SCALE GENOMIC DNA]</scope>
    <source>
        <strain evidence="5">OB123</strain>
        <tissue evidence="5">Whole animal</tissue>
    </source>
</reference>
<evidence type="ECO:0000256" key="3">
    <source>
        <dbReference type="SAM" id="SignalP"/>
    </source>
</evidence>
<keyword evidence="6" id="KW-1185">Reference proteome</keyword>
<dbReference type="GO" id="GO:0006629">
    <property type="term" value="P:lipid metabolic process"/>
    <property type="evidence" value="ECO:0007669"/>
    <property type="project" value="TreeGrafter"/>
</dbReference>
<gene>
    <name evidence="5" type="ORF">AMK59_5025</name>
</gene>
<dbReference type="Gene3D" id="2.40.128.20">
    <property type="match status" value="1"/>
</dbReference>
<dbReference type="InterPro" id="IPR022272">
    <property type="entry name" value="Lipocalin_CS"/>
</dbReference>
<dbReference type="Pfam" id="PF08212">
    <property type="entry name" value="Lipocalin_2"/>
    <property type="match status" value="1"/>
</dbReference>
<organism evidence="5 6">
    <name type="scientific">Oryctes borbonicus</name>
    <dbReference type="NCBI Taxonomy" id="1629725"/>
    <lineage>
        <taxon>Eukaryota</taxon>
        <taxon>Metazoa</taxon>
        <taxon>Ecdysozoa</taxon>
        <taxon>Arthropoda</taxon>
        <taxon>Hexapoda</taxon>
        <taxon>Insecta</taxon>
        <taxon>Pterygota</taxon>
        <taxon>Neoptera</taxon>
        <taxon>Endopterygota</taxon>
        <taxon>Coleoptera</taxon>
        <taxon>Polyphaga</taxon>
        <taxon>Scarabaeiformia</taxon>
        <taxon>Scarabaeidae</taxon>
        <taxon>Dynastinae</taxon>
        <taxon>Oryctes</taxon>
    </lineage>
</organism>
<dbReference type="PRINTS" id="PR01273">
    <property type="entry name" value="INVTBRTCOLOR"/>
</dbReference>
<dbReference type="PROSITE" id="PS00213">
    <property type="entry name" value="LIPOCALIN"/>
    <property type="match status" value="1"/>
</dbReference>
<dbReference type="SUPFAM" id="SSF50814">
    <property type="entry name" value="Lipocalins"/>
    <property type="match status" value="1"/>
</dbReference>
<dbReference type="InterPro" id="IPR022271">
    <property type="entry name" value="Lipocalin_ApoD"/>
</dbReference>
<feature type="chain" id="PRO_5006668318" description="Lipocalin/cytosolic fatty-acid binding domain-containing protein" evidence="3">
    <location>
        <begin position="33"/>
        <end position="191"/>
    </location>
</feature>
<comment type="caution">
    <text evidence="5">The sequence shown here is derived from an EMBL/GenBank/DDBJ whole genome shotgun (WGS) entry which is preliminary data.</text>
</comment>
<dbReference type="GO" id="GO:0000302">
    <property type="term" value="P:response to reactive oxygen species"/>
    <property type="evidence" value="ECO:0007669"/>
    <property type="project" value="TreeGrafter"/>
</dbReference>
<accession>A0A0T6B3B3</accession>
<dbReference type="InterPro" id="IPR012674">
    <property type="entry name" value="Calycin"/>
</dbReference>
<dbReference type="GO" id="GO:0005737">
    <property type="term" value="C:cytoplasm"/>
    <property type="evidence" value="ECO:0007669"/>
    <property type="project" value="TreeGrafter"/>
</dbReference>
<keyword evidence="3" id="KW-0732">Signal</keyword>
<evidence type="ECO:0000259" key="4">
    <source>
        <dbReference type="Pfam" id="PF08212"/>
    </source>
</evidence>
<feature type="non-terminal residue" evidence="5">
    <location>
        <position position="191"/>
    </location>
</feature>
<dbReference type="GO" id="GO:0031409">
    <property type="term" value="F:pigment binding"/>
    <property type="evidence" value="ECO:0007669"/>
    <property type="project" value="InterPro"/>
</dbReference>
<dbReference type="PANTHER" id="PTHR10612:SF41">
    <property type="entry name" value="GLIAL LAZARILLO, ISOFORM A"/>
    <property type="match status" value="1"/>
</dbReference>
<dbReference type="InterPro" id="IPR003057">
    <property type="entry name" value="Invtbrt_color"/>
</dbReference>
<protein>
    <recommendedName>
        <fullName evidence="4">Lipocalin/cytosolic fatty-acid binding domain-containing protein</fullName>
    </recommendedName>
</protein>
<keyword evidence="2" id="KW-1015">Disulfide bond</keyword>
<feature type="domain" description="Lipocalin/cytosolic fatty-acid binding" evidence="4">
    <location>
        <begin position="47"/>
        <end position="190"/>
    </location>
</feature>
<dbReference type="InterPro" id="IPR000566">
    <property type="entry name" value="Lipocln_cytosolic_FA-bd_dom"/>
</dbReference>
<evidence type="ECO:0000256" key="1">
    <source>
        <dbReference type="ARBA" id="ARBA00006889"/>
    </source>
</evidence>
<dbReference type="Proteomes" id="UP000051574">
    <property type="component" value="Unassembled WGS sequence"/>
</dbReference>
<evidence type="ECO:0000256" key="2">
    <source>
        <dbReference type="ARBA" id="ARBA00023157"/>
    </source>
</evidence>
<name>A0A0T6B3B3_9SCAR</name>
<comment type="similarity">
    <text evidence="1">Belongs to the calycin superfamily. Lipocalin family.</text>
</comment>
<evidence type="ECO:0000313" key="6">
    <source>
        <dbReference type="Proteomes" id="UP000051574"/>
    </source>
</evidence>
<dbReference type="AlphaFoldDB" id="A0A0T6B3B3"/>